<dbReference type="GO" id="GO:0005886">
    <property type="term" value="C:plasma membrane"/>
    <property type="evidence" value="ECO:0007669"/>
    <property type="project" value="InterPro"/>
</dbReference>
<keyword evidence="3 8" id="KW-0808">Transferase</keyword>
<comment type="similarity">
    <text evidence="1">Belongs to the Lgt family.</text>
</comment>
<dbReference type="GO" id="GO:0042158">
    <property type="term" value="P:lipoprotein biosynthetic process"/>
    <property type="evidence" value="ECO:0007669"/>
    <property type="project" value="InterPro"/>
</dbReference>
<feature type="transmembrane region" description="Helical" evidence="7">
    <location>
        <begin position="330"/>
        <end position="347"/>
    </location>
</feature>
<proteinExistence type="inferred from homology"/>
<evidence type="ECO:0000256" key="3">
    <source>
        <dbReference type="ARBA" id="ARBA00022679"/>
    </source>
</evidence>
<evidence type="ECO:0000256" key="7">
    <source>
        <dbReference type="SAM" id="Phobius"/>
    </source>
</evidence>
<dbReference type="InterPro" id="IPR001640">
    <property type="entry name" value="Lgt"/>
</dbReference>
<evidence type="ECO:0000313" key="9">
    <source>
        <dbReference type="Proteomes" id="UP000808349"/>
    </source>
</evidence>
<feature type="transmembrane region" description="Helical" evidence="7">
    <location>
        <begin position="282"/>
        <end position="299"/>
    </location>
</feature>
<organism evidence="8 9">
    <name type="scientific">Candidatus Defluviibacterium haderslevense</name>
    <dbReference type="NCBI Taxonomy" id="2981993"/>
    <lineage>
        <taxon>Bacteria</taxon>
        <taxon>Pseudomonadati</taxon>
        <taxon>Bacteroidota</taxon>
        <taxon>Saprospiria</taxon>
        <taxon>Saprospirales</taxon>
        <taxon>Saprospiraceae</taxon>
        <taxon>Candidatus Defluviibacterium</taxon>
    </lineage>
</organism>
<comment type="caution">
    <text evidence="8">The sequence shown here is derived from an EMBL/GenBank/DDBJ whole genome shotgun (WGS) entry which is preliminary data.</text>
</comment>
<keyword evidence="5 7" id="KW-1133">Transmembrane helix</keyword>
<dbReference type="PANTHER" id="PTHR30589">
    <property type="entry name" value="PROLIPOPROTEIN DIACYLGLYCERYL TRANSFERASE"/>
    <property type="match status" value="1"/>
</dbReference>
<keyword evidence="6 7" id="KW-0472">Membrane</keyword>
<evidence type="ECO:0000256" key="6">
    <source>
        <dbReference type="ARBA" id="ARBA00023136"/>
    </source>
</evidence>
<evidence type="ECO:0000256" key="2">
    <source>
        <dbReference type="ARBA" id="ARBA00022475"/>
    </source>
</evidence>
<protein>
    <submittedName>
        <fullName evidence="8">Prolipoprotein diacylglyceryl transferase</fullName>
    </submittedName>
</protein>
<evidence type="ECO:0000313" key="8">
    <source>
        <dbReference type="EMBL" id="MBK9718307.1"/>
    </source>
</evidence>
<dbReference type="EMBL" id="JADKFW010000010">
    <property type="protein sequence ID" value="MBK9718307.1"/>
    <property type="molecule type" value="Genomic_DNA"/>
</dbReference>
<name>A0A9D7S992_9BACT</name>
<gene>
    <name evidence="8" type="ORF">IPO85_12515</name>
</gene>
<feature type="transmembrane region" description="Helical" evidence="7">
    <location>
        <begin position="238"/>
        <end position="261"/>
    </location>
</feature>
<dbReference type="PANTHER" id="PTHR30589:SF0">
    <property type="entry name" value="PHOSPHATIDYLGLYCEROL--PROLIPOPROTEIN DIACYLGLYCERYL TRANSFERASE"/>
    <property type="match status" value="1"/>
</dbReference>
<sequence length="598" mass="67672">MLVRTITIVIPLDQTGPYYQSLYVLAMAIGFLLLIYEGYRRKYPISTWLIILAFVFTAIILGSKLGSIPIADWPLFFNSEELIISSKSAIWGSVMGLLSMYVVKKLLNFRAPIMDAFAFFLPVVMIFQRLACLCAGCCFGTCTDSALGISYAGPGLLREVQLSNALIDRSDWISMPVHPVPLYFICGNLLTLIILVFVKKRLNNPGSLILLSILLLLGFRFCIEFFRDPVTNHHFSDMFLGIKVLQWILLGFFIIALIGFVKRERQQVGISVIEPVRHMHNTSLMFFLSMFYLIFQNIFSAEELVILKSLLIISLMVTVISFVKSYSRYTFPISPVIMMVFAIVLMSQTSKVESDPIKRKTKHFIKANSTYNNLRGTRYPCKMVDQGCTSYCAILDSTQAHGPYYTSYNLGYEANIPVKKASNYILGIEGQMERYYSDSPYKLLQDSRYNIHGYAGFEISKYFGATVGMRVGSIFNYEDEVNTNHKVLPTIKVWAGNKDYATAGFGIWNGEQMGVGPSIANLFVNINPKILGLKKWELISLHHSSIWENFPNKNNLWSVNASYSLNMRCLITPRLGLSFGYQPYGFHAGLGIKYQLGK</sequence>
<feature type="transmembrane region" description="Helical" evidence="7">
    <location>
        <begin position="205"/>
        <end position="226"/>
    </location>
</feature>
<feature type="transmembrane region" description="Helical" evidence="7">
    <location>
        <begin position="180"/>
        <end position="198"/>
    </location>
</feature>
<feature type="transmembrane region" description="Helical" evidence="7">
    <location>
        <begin position="119"/>
        <end position="142"/>
    </location>
</feature>
<feature type="transmembrane region" description="Helical" evidence="7">
    <location>
        <begin position="18"/>
        <end position="36"/>
    </location>
</feature>
<accession>A0A9D7S992</accession>
<feature type="transmembrane region" description="Helical" evidence="7">
    <location>
        <begin position="88"/>
        <end position="107"/>
    </location>
</feature>
<evidence type="ECO:0000256" key="4">
    <source>
        <dbReference type="ARBA" id="ARBA00022692"/>
    </source>
</evidence>
<dbReference type="AlphaFoldDB" id="A0A9D7S992"/>
<evidence type="ECO:0000256" key="1">
    <source>
        <dbReference type="ARBA" id="ARBA00007150"/>
    </source>
</evidence>
<dbReference type="Pfam" id="PF01790">
    <property type="entry name" value="LGT"/>
    <property type="match status" value="1"/>
</dbReference>
<feature type="transmembrane region" description="Helical" evidence="7">
    <location>
        <begin position="305"/>
        <end position="323"/>
    </location>
</feature>
<feature type="transmembrane region" description="Helical" evidence="7">
    <location>
        <begin position="48"/>
        <end position="68"/>
    </location>
</feature>
<keyword evidence="2" id="KW-1003">Cell membrane</keyword>
<keyword evidence="4 7" id="KW-0812">Transmembrane</keyword>
<reference evidence="8 9" key="1">
    <citation type="submission" date="2020-10" db="EMBL/GenBank/DDBJ databases">
        <title>Connecting structure to function with the recovery of over 1000 high-quality activated sludge metagenome-assembled genomes encoding full-length rRNA genes using long-read sequencing.</title>
        <authorList>
            <person name="Singleton C.M."/>
            <person name="Petriglieri F."/>
            <person name="Kristensen J.M."/>
            <person name="Kirkegaard R.H."/>
            <person name="Michaelsen T.Y."/>
            <person name="Andersen M.H."/>
            <person name="Karst S.M."/>
            <person name="Dueholm M.S."/>
            <person name="Nielsen P.H."/>
            <person name="Albertsen M."/>
        </authorList>
    </citation>
    <scope>NUCLEOTIDE SEQUENCE [LARGE SCALE GENOMIC DNA]</scope>
    <source>
        <strain evidence="8">Ribe_18-Q3-R11-54_BAT3C.373</strain>
    </source>
</reference>
<dbReference type="GO" id="GO:0008961">
    <property type="term" value="F:phosphatidylglycerol-prolipoprotein diacylglyceryl transferase activity"/>
    <property type="evidence" value="ECO:0007669"/>
    <property type="project" value="InterPro"/>
</dbReference>
<evidence type="ECO:0000256" key="5">
    <source>
        <dbReference type="ARBA" id="ARBA00022989"/>
    </source>
</evidence>
<dbReference type="Proteomes" id="UP000808349">
    <property type="component" value="Unassembled WGS sequence"/>
</dbReference>